<dbReference type="Pfam" id="PF06897">
    <property type="entry name" value="DUF1269"/>
    <property type="match status" value="1"/>
</dbReference>
<evidence type="ECO:0000313" key="3">
    <source>
        <dbReference type="EMBL" id="TKV61942.1"/>
    </source>
</evidence>
<accession>A0A4U6QPE4</accession>
<dbReference type="EMBL" id="SZZH01000001">
    <property type="protein sequence ID" value="TKV61942.1"/>
    <property type="molecule type" value="Genomic_DNA"/>
</dbReference>
<name>A0A4U6QPE4_9ACTN</name>
<protein>
    <submittedName>
        <fullName evidence="3">DUF1269 domain-containing protein</fullName>
    </submittedName>
</protein>
<dbReference type="InterPro" id="IPR009200">
    <property type="entry name" value="DUF1269_membrane"/>
</dbReference>
<evidence type="ECO:0000313" key="4">
    <source>
        <dbReference type="Proteomes" id="UP000306985"/>
    </source>
</evidence>
<organism evidence="3 4">
    <name type="scientific">Nakamurella flava</name>
    <dbReference type="NCBI Taxonomy" id="2576308"/>
    <lineage>
        <taxon>Bacteria</taxon>
        <taxon>Bacillati</taxon>
        <taxon>Actinomycetota</taxon>
        <taxon>Actinomycetes</taxon>
        <taxon>Nakamurellales</taxon>
        <taxon>Nakamurellaceae</taxon>
        <taxon>Nakamurella</taxon>
    </lineage>
</organism>
<dbReference type="RefSeq" id="WP_137449247.1">
    <property type="nucleotide sequence ID" value="NZ_SZZH01000001.1"/>
</dbReference>
<keyword evidence="2" id="KW-0812">Transmembrane</keyword>
<evidence type="ECO:0000256" key="1">
    <source>
        <dbReference type="SAM" id="MobiDB-lite"/>
    </source>
</evidence>
<sequence>MSELIVIGYDDKEKATAAYNEVLALQNDFVVELRGLAIVDVDAEGKSHVETPQKIVGASAASGALWGMLLGLLFLVPFFGAAIGGLMGGLFGKLGKSGIDDAFRGQVQSMLKPGNAAVVVMAAKITEDKFADRMGPYGGTVLKTSLSDEDEKELAHELSGANAATPPAAGASA</sequence>
<dbReference type="OrthoDB" id="5244321at2"/>
<keyword evidence="2" id="KW-0472">Membrane</keyword>
<reference evidence="3 4" key="1">
    <citation type="submission" date="2019-05" db="EMBL/GenBank/DDBJ databases">
        <title>Nakamurella sp. N5BH11, whole genome shotgun sequence.</title>
        <authorList>
            <person name="Tuo L."/>
        </authorList>
    </citation>
    <scope>NUCLEOTIDE SEQUENCE [LARGE SCALE GENOMIC DNA]</scope>
    <source>
        <strain evidence="3 4">N5BH11</strain>
    </source>
</reference>
<dbReference type="AlphaFoldDB" id="A0A4U6QPE4"/>
<dbReference type="Proteomes" id="UP000306985">
    <property type="component" value="Unassembled WGS sequence"/>
</dbReference>
<feature type="transmembrane region" description="Helical" evidence="2">
    <location>
        <begin position="64"/>
        <end position="87"/>
    </location>
</feature>
<feature type="compositionally biased region" description="Low complexity" evidence="1">
    <location>
        <begin position="159"/>
        <end position="173"/>
    </location>
</feature>
<keyword evidence="2" id="KW-1133">Transmembrane helix</keyword>
<proteinExistence type="predicted"/>
<keyword evidence="4" id="KW-1185">Reference proteome</keyword>
<evidence type="ECO:0000256" key="2">
    <source>
        <dbReference type="SAM" id="Phobius"/>
    </source>
</evidence>
<gene>
    <name evidence="3" type="ORF">FDO65_10565</name>
</gene>
<comment type="caution">
    <text evidence="3">The sequence shown here is derived from an EMBL/GenBank/DDBJ whole genome shotgun (WGS) entry which is preliminary data.</text>
</comment>
<feature type="region of interest" description="Disordered" evidence="1">
    <location>
        <begin position="146"/>
        <end position="173"/>
    </location>
</feature>